<sequence length="290" mass="32092" precursor="true">MKMTLLRLTIVVLAACFTATAQSVSAAELESGSETKVRKAYRAERPDSAAGWMIVAKESYWPLCYEPMDCLENVQKLIGKAKPDQLADALEKCEAWLRLASSAALSTDEGYTFTAADLCQEAAQDVRSGGGTWTDEQTEKLLTLCHICIARSHAKHAELTDDAGPPRVKRPKSTLSDKGIKSYDVRRAAIEAAADKQQLARKQYRYETVEMGKHIEVAQAYLAEAAKTGELSLDKALVQEVPELKKDAVAQEMVIYLSQELRPRVQQLLLVTDGQCKKLIAHFETESVRN</sequence>
<organism evidence="2 3">
    <name type="scientific">Stieleria marina</name>
    <dbReference type="NCBI Taxonomy" id="1930275"/>
    <lineage>
        <taxon>Bacteria</taxon>
        <taxon>Pseudomonadati</taxon>
        <taxon>Planctomycetota</taxon>
        <taxon>Planctomycetia</taxon>
        <taxon>Pirellulales</taxon>
        <taxon>Pirellulaceae</taxon>
        <taxon>Stieleria</taxon>
    </lineage>
</organism>
<dbReference type="EMBL" id="CP036526">
    <property type="protein sequence ID" value="QDT13018.1"/>
    <property type="molecule type" value="Genomic_DNA"/>
</dbReference>
<proteinExistence type="predicted"/>
<dbReference type="Proteomes" id="UP000319817">
    <property type="component" value="Chromosome"/>
</dbReference>
<evidence type="ECO:0000313" key="3">
    <source>
        <dbReference type="Proteomes" id="UP000319817"/>
    </source>
</evidence>
<dbReference type="AlphaFoldDB" id="A0A517P0X2"/>
<feature type="chain" id="PRO_5022196523" description="Secreted protein" evidence="1">
    <location>
        <begin position="27"/>
        <end position="290"/>
    </location>
</feature>
<accession>A0A517P0X2</accession>
<dbReference type="OrthoDB" id="251381at2"/>
<evidence type="ECO:0000256" key="1">
    <source>
        <dbReference type="SAM" id="SignalP"/>
    </source>
</evidence>
<feature type="signal peptide" evidence="1">
    <location>
        <begin position="1"/>
        <end position="26"/>
    </location>
</feature>
<dbReference type="RefSeq" id="WP_145420821.1">
    <property type="nucleotide sequence ID" value="NZ_CP036526.1"/>
</dbReference>
<evidence type="ECO:0000313" key="2">
    <source>
        <dbReference type="EMBL" id="QDT13018.1"/>
    </source>
</evidence>
<gene>
    <name evidence="2" type="ORF">K239x_50330</name>
</gene>
<evidence type="ECO:0008006" key="4">
    <source>
        <dbReference type="Google" id="ProtNLM"/>
    </source>
</evidence>
<protein>
    <recommendedName>
        <fullName evidence="4">Secreted protein</fullName>
    </recommendedName>
</protein>
<reference evidence="2 3" key="1">
    <citation type="submission" date="2019-02" db="EMBL/GenBank/DDBJ databases">
        <title>Deep-cultivation of Planctomycetes and their phenomic and genomic characterization uncovers novel biology.</title>
        <authorList>
            <person name="Wiegand S."/>
            <person name="Jogler M."/>
            <person name="Boedeker C."/>
            <person name="Pinto D."/>
            <person name="Vollmers J."/>
            <person name="Rivas-Marin E."/>
            <person name="Kohn T."/>
            <person name="Peeters S.H."/>
            <person name="Heuer A."/>
            <person name="Rast P."/>
            <person name="Oberbeckmann S."/>
            <person name="Bunk B."/>
            <person name="Jeske O."/>
            <person name="Meyerdierks A."/>
            <person name="Storesund J.E."/>
            <person name="Kallscheuer N."/>
            <person name="Luecker S."/>
            <person name="Lage O.M."/>
            <person name="Pohl T."/>
            <person name="Merkel B.J."/>
            <person name="Hornburger P."/>
            <person name="Mueller R.-W."/>
            <person name="Bruemmer F."/>
            <person name="Labrenz M."/>
            <person name="Spormann A.M."/>
            <person name="Op den Camp H."/>
            <person name="Overmann J."/>
            <person name="Amann R."/>
            <person name="Jetten M.S.M."/>
            <person name="Mascher T."/>
            <person name="Medema M.H."/>
            <person name="Devos D.P."/>
            <person name="Kaster A.-K."/>
            <person name="Ovreas L."/>
            <person name="Rohde M."/>
            <person name="Galperin M.Y."/>
            <person name="Jogler C."/>
        </authorList>
    </citation>
    <scope>NUCLEOTIDE SEQUENCE [LARGE SCALE GENOMIC DNA]</scope>
    <source>
        <strain evidence="2 3">K23_9</strain>
    </source>
</reference>
<keyword evidence="3" id="KW-1185">Reference proteome</keyword>
<name>A0A517P0X2_9BACT</name>
<keyword evidence="1" id="KW-0732">Signal</keyword>